<sequence length="261" mass="27719">MKTAVLIKQVPDSDEVKMDPEKGTMIRDGAGNIVNPLDLNALEAALSLRGEHGGSVTAVSMGPPQADIALREVLALGADEAYLLSDRFFAGADSWGTSLTLAMALGRLGPFDLVLAGGKATDGETGQVGPEVAAIMGLPCSTYVSSLSCDGKYAFVRRTVEDGIETQKIKLPCLITVLNDMNEPAMPTLRGKKKARRAAIGVFGAAELGLAKEDVGLAGSPTRVVRINHPKIARRTEFYRGRELDAGFERVVEVLRELALL</sequence>
<protein>
    <submittedName>
        <fullName evidence="2">Electron transfer flavoprotein subunit beta</fullName>
    </submittedName>
</protein>
<gene>
    <name evidence="2" type="ORF">EH55_05115</name>
</gene>
<dbReference type="SMART" id="SM00893">
    <property type="entry name" value="ETF"/>
    <property type="match status" value="1"/>
</dbReference>
<keyword evidence="3" id="KW-1185">Reference proteome</keyword>
<evidence type="ECO:0000313" key="3">
    <source>
        <dbReference type="Proteomes" id="UP000027665"/>
    </source>
</evidence>
<feature type="domain" description="Electron transfer flavoprotein alpha/beta-subunit N-terminal" evidence="1">
    <location>
        <begin position="22"/>
        <end position="212"/>
    </location>
</feature>
<dbReference type="SUPFAM" id="SSF52402">
    <property type="entry name" value="Adenine nucleotide alpha hydrolases-like"/>
    <property type="match status" value="1"/>
</dbReference>
<dbReference type="InterPro" id="IPR012255">
    <property type="entry name" value="ETF_b"/>
</dbReference>
<dbReference type="AlphaFoldDB" id="A0A073ISD1"/>
<comment type="caution">
    <text evidence="2">The sequence shown here is derived from an EMBL/GenBank/DDBJ whole genome shotgun (WGS) entry which is preliminary data.</text>
</comment>
<dbReference type="Proteomes" id="UP000027665">
    <property type="component" value="Unassembled WGS sequence"/>
</dbReference>
<dbReference type="STRING" id="2754.EH55_05115"/>
<dbReference type="PIRSF" id="PIRSF000090">
    <property type="entry name" value="Beta-ETF"/>
    <property type="match status" value="1"/>
</dbReference>
<dbReference type="PANTHER" id="PTHR21294">
    <property type="entry name" value="ELECTRON TRANSFER FLAVOPROTEIN BETA-SUBUNIT"/>
    <property type="match status" value="1"/>
</dbReference>
<dbReference type="PATRIC" id="fig|2754.20.peg.211"/>
<dbReference type="Pfam" id="PF01012">
    <property type="entry name" value="ETF"/>
    <property type="match status" value="1"/>
</dbReference>
<accession>A0A073ISD1</accession>
<dbReference type="InterPro" id="IPR033948">
    <property type="entry name" value="ETF_beta_N"/>
</dbReference>
<organism evidence="2 3">
    <name type="scientific">Synergistes jonesii</name>
    <dbReference type="NCBI Taxonomy" id="2754"/>
    <lineage>
        <taxon>Bacteria</taxon>
        <taxon>Thermotogati</taxon>
        <taxon>Synergistota</taxon>
        <taxon>Synergistia</taxon>
        <taxon>Synergistales</taxon>
        <taxon>Synergistaceae</taxon>
        <taxon>Synergistes</taxon>
    </lineage>
</organism>
<dbReference type="CDD" id="cd01714">
    <property type="entry name" value="ETF_beta"/>
    <property type="match status" value="1"/>
</dbReference>
<dbReference type="EMBL" id="JMKI01000031">
    <property type="protein sequence ID" value="KEJ92381.1"/>
    <property type="molecule type" value="Genomic_DNA"/>
</dbReference>
<name>A0A073ISD1_9BACT</name>
<dbReference type="PANTHER" id="PTHR21294:SF17">
    <property type="entry name" value="PROTEIN FIXA"/>
    <property type="match status" value="1"/>
</dbReference>
<reference evidence="2 3" key="1">
    <citation type="submission" date="2014-04" db="EMBL/GenBank/DDBJ databases">
        <title>Draft Genome Sequence of Synergistes jonesii.</title>
        <authorList>
            <person name="Coil D.A."/>
            <person name="Eisen J.A."/>
            <person name="Holland-Moritz H.E."/>
        </authorList>
    </citation>
    <scope>NUCLEOTIDE SEQUENCE [LARGE SCALE GENOMIC DNA]</scope>
    <source>
        <strain evidence="2 3">78-1</strain>
    </source>
</reference>
<dbReference type="InterPro" id="IPR014729">
    <property type="entry name" value="Rossmann-like_a/b/a_fold"/>
</dbReference>
<dbReference type="Gene3D" id="3.40.50.620">
    <property type="entry name" value="HUPs"/>
    <property type="match status" value="1"/>
</dbReference>
<evidence type="ECO:0000259" key="1">
    <source>
        <dbReference type="SMART" id="SM00893"/>
    </source>
</evidence>
<evidence type="ECO:0000313" key="2">
    <source>
        <dbReference type="EMBL" id="KEJ92381.1"/>
    </source>
</evidence>
<dbReference type="OrthoDB" id="9804960at2"/>
<dbReference type="eggNOG" id="COG2086">
    <property type="taxonomic scope" value="Bacteria"/>
</dbReference>
<dbReference type="InterPro" id="IPR014730">
    <property type="entry name" value="ETF_a/b_N"/>
</dbReference>
<dbReference type="GO" id="GO:0009055">
    <property type="term" value="F:electron transfer activity"/>
    <property type="evidence" value="ECO:0007669"/>
    <property type="project" value="InterPro"/>
</dbReference>
<proteinExistence type="predicted"/>